<organism evidence="2 3">
    <name type="scientific">Candidatus Yonathbacteria bacterium RIFOXYD1_FULL_52_36</name>
    <dbReference type="NCBI Taxonomy" id="1802730"/>
    <lineage>
        <taxon>Bacteria</taxon>
        <taxon>Candidatus Yonathiibacteriota</taxon>
    </lineage>
</organism>
<dbReference type="Proteomes" id="UP000178168">
    <property type="component" value="Unassembled WGS sequence"/>
</dbReference>
<name>A0A1G2SM65_9BACT</name>
<evidence type="ECO:0000256" key="1">
    <source>
        <dbReference type="SAM" id="Phobius"/>
    </source>
</evidence>
<keyword evidence="1" id="KW-0472">Membrane</keyword>
<proteinExistence type="predicted"/>
<reference evidence="2 3" key="1">
    <citation type="journal article" date="2016" name="Nat. Commun.">
        <title>Thousands of microbial genomes shed light on interconnected biogeochemical processes in an aquifer system.</title>
        <authorList>
            <person name="Anantharaman K."/>
            <person name="Brown C.T."/>
            <person name="Hug L.A."/>
            <person name="Sharon I."/>
            <person name="Castelle C.J."/>
            <person name="Probst A.J."/>
            <person name="Thomas B.C."/>
            <person name="Singh A."/>
            <person name="Wilkins M.J."/>
            <person name="Karaoz U."/>
            <person name="Brodie E.L."/>
            <person name="Williams K.H."/>
            <person name="Hubbard S.S."/>
            <person name="Banfield J.F."/>
        </authorList>
    </citation>
    <scope>NUCLEOTIDE SEQUENCE [LARGE SCALE GENOMIC DNA]</scope>
</reference>
<dbReference type="EMBL" id="MHUZ01000013">
    <property type="protein sequence ID" value="OHA85892.1"/>
    <property type="molecule type" value="Genomic_DNA"/>
</dbReference>
<comment type="caution">
    <text evidence="2">The sequence shown here is derived from an EMBL/GenBank/DDBJ whole genome shotgun (WGS) entry which is preliminary data.</text>
</comment>
<evidence type="ECO:0000313" key="3">
    <source>
        <dbReference type="Proteomes" id="UP000178168"/>
    </source>
</evidence>
<keyword evidence="1" id="KW-0812">Transmembrane</keyword>
<feature type="transmembrane region" description="Helical" evidence="1">
    <location>
        <begin position="12"/>
        <end position="35"/>
    </location>
</feature>
<dbReference type="AlphaFoldDB" id="A0A1G2SM65"/>
<keyword evidence="1" id="KW-1133">Transmembrane helix</keyword>
<accession>A0A1G2SM65</accession>
<evidence type="ECO:0000313" key="2">
    <source>
        <dbReference type="EMBL" id="OHA85892.1"/>
    </source>
</evidence>
<dbReference type="STRING" id="1802730.A2591_04230"/>
<protein>
    <submittedName>
        <fullName evidence="2">Uncharacterized protein</fullName>
    </submittedName>
</protein>
<sequence>METAHKRPFLNVFWAMTGGLMVMVPLGSLQAAILYGADAHEKTFDVTLSEAAHSSVGWDALGTDVLGVFLSVQEISSDELAIPEILILPCIKGERCTEATGEERTSVKGLLSFLRPTHKLSIDGESADALTVAVRSLCVQKKKGDLPRYRIIQDIVSEDETVRSSFVGTCSVEPSTSSEKTLLAAFSLHGALEK</sequence>
<gene>
    <name evidence="2" type="ORF">A2591_04230</name>
</gene>